<dbReference type="AlphaFoldDB" id="A0A8J3MUR7"/>
<evidence type="ECO:0000313" key="2">
    <source>
        <dbReference type="EMBL" id="GHO48505.1"/>
    </source>
</evidence>
<dbReference type="EMBL" id="BNJF01000004">
    <property type="protein sequence ID" value="GHO48505.1"/>
    <property type="molecule type" value="Genomic_DNA"/>
</dbReference>
<accession>A0A8J3MUR7</accession>
<evidence type="ECO:0000313" key="3">
    <source>
        <dbReference type="Proteomes" id="UP000612362"/>
    </source>
</evidence>
<dbReference type="PANTHER" id="PTHR33498">
    <property type="entry name" value="TRANSPOSASE FOR INSERTION SEQUENCE ELEMENT IS1557"/>
    <property type="match status" value="1"/>
</dbReference>
<organism evidence="2 3">
    <name type="scientific">Ktedonospora formicarum</name>
    <dbReference type="NCBI Taxonomy" id="2778364"/>
    <lineage>
        <taxon>Bacteria</taxon>
        <taxon>Bacillati</taxon>
        <taxon>Chloroflexota</taxon>
        <taxon>Ktedonobacteria</taxon>
        <taxon>Ktedonobacterales</taxon>
        <taxon>Ktedonobacteraceae</taxon>
        <taxon>Ktedonospora</taxon>
    </lineage>
</organism>
<proteinExistence type="predicted"/>
<comment type="caution">
    <text evidence="2">The sequence shown here is derived from an EMBL/GenBank/DDBJ whole genome shotgun (WGS) entry which is preliminary data.</text>
</comment>
<feature type="domain" description="Transposase IS204/IS1001/IS1096/IS1165 DDE" evidence="1">
    <location>
        <begin position="88"/>
        <end position="208"/>
    </location>
</feature>
<reference evidence="2" key="1">
    <citation type="submission" date="2020-10" db="EMBL/GenBank/DDBJ databases">
        <title>Taxonomic study of unclassified bacteria belonging to the class Ktedonobacteria.</title>
        <authorList>
            <person name="Yabe S."/>
            <person name="Wang C.M."/>
            <person name="Zheng Y."/>
            <person name="Sakai Y."/>
            <person name="Cavaletti L."/>
            <person name="Monciardini P."/>
            <person name="Donadio S."/>
        </authorList>
    </citation>
    <scope>NUCLEOTIDE SEQUENCE</scope>
    <source>
        <strain evidence="2">SOSP1-1</strain>
    </source>
</reference>
<keyword evidence="3" id="KW-1185">Reference proteome</keyword>
<sequence>MVLTVRKFSCRNPLCQRKVFAERIPAFVEPWARATIRYYQHITSIGLATCGKGGARLAARLDMQTTRQTILRRIMDLPDLPPGSILYLGIEDFSFRRGYRFGTILVNLENRRVVDLLPDREADSSAAWMHQHPDLMAVSRDRGGAYASAAAQAAPQAIQCADRFHLLKNLREALEGLLARHLATQEKQETQTILEEQVPKWQPKQAVSISPALLRLQQSRREERLAHYEQVIALCKLGLSQAAIARQVGIGASTVQSWLAAGKFPERKPREQVSEKP</sequence>
<dbReference type="Pfam" id="PF01610">
    <property type="entry name" value="DDE_Tnp_ISL3"/>
    <property type="match status" value="1"/>
</dbReference>
<dbReference type="PANTHER" id="PTHR33498:SF1">
    <property type="entry name" value="TRANSPOSASE FOR INSERTION SEQUENCE ELEMENT IS1557"/>
    <property type="match status" value="1"/>
</dbReference>
<dbReference type="Proteomes" id="UP000612362">
    <property type="component" value="Unassembled WGS sequence"/>
</dbReference>
<dbReference type="InterPro" id="IPR047951">
    <property type="entry name" value="Transpos_ISL3"/>
</dbReference>
<protein>
    <recommendedName>
        <fullName evidence="1">Transposase IS204/IS1001/IS1096/IS1165 DDE domain-containing protein</fullName>
    </recommendedName>
</protein>
<name>A0A8J3MUR7_9CHLR</name>
<dbReference type="InterPro" id="IPR002560">
    <property type="entry name" value="Transposase_DDE"/>
</dbReference>
<gene>
    <name evidence="2" type="ORF">KSX_66680</name>
</gene>
<evidence type="ECO:0000259" key="1">
    <source>
        <dbReference type="Pfam" id="PF01610"/>
    </source>
</evidence>